<dbReference type="OrthoDB" id="206700at2759"/>
<dbReference type="PANTHER" id="PTHR20913">
    <property type="entry name" value="TBC1 DOMAIN FAMILY MEMBER 20/GTPASE"/>
    <property type="match status" value="1"/>
</dbReference>
<dbReference type="InterPro" id="IPR035969">
    <property type="entry name" value="Rab-GAP_TBC_sf"/>
</dbReference>
<name>A0A448YGQ2_BRENA</name>
<dbReference type="FunCoup" id="A0A448YGQ2">
    <property type="interactions" value="80"/>
</dbReference>
<protein>
    <submittedName>
        <fullName evidence="4">DEKNAAC100999</fullName>
    </submittedName>
</protein>
<evidence type="ECO:0000256" key="1">
    <source>
        <dbReference type="ARBA" id="ARBA00022468"/>
    </source>
</evidence>
<keyword evidence="5" id="KW-1185">Reference proteome</keyword>
<dbReference type="InterPro" id="IPR000195">
    <property type="entry name" value="Rab-GAP-TBC_dom"/>
</dbReference>
<organism evidence="4 5">
    <name type="scientific">Brettanomyces naardenensis</name>
    <name type="common">Yeast</name>
    <dbReference type="NCBI Taxonomy" id="13370"/>
    <lineage>
        <taxon>Eukaryota</taxon>
        <taxon>Fungi</taxon>
        <taxon>Dikarya</taxon>
        <taxon>Ascomycota</taxon>
        <taxon>Saccharomycotina</taxon>
        <taxon>Pichiomycetes</taxon>
        <taxon>Pichiales</taxon>
        <taxon>Pichiaceae</taxon>
        <taxon>Brettanomyces</taxon>
    </lineage>
</organism>
<keyword evidence="1" id="KW-0343">GTPase activation</keyword>
<evidence type="ECO:0000313" key="5">
    <source>
        <dbReference type="Proteomes" id="UP000290900"/>
    </source>
</evidence>
<feature type="region of interest" description="Disordered" evidence="2">
    <location>
        <begin position="1"/>
        <end position="27"/>
    </location>
</feature>
<dbReference type="Gene3D" id="1.10.472.80">
    <property type="entry name" value="Ypt/Rab-GAP domain of gyp1p, domain 3"/>
    <property type="match status" value="1"/>
</dbReference>
<dbReference type="Pfam" id="PF00566">
    <property type="entry name" value="RabGAP-TBC"/>
    <property type="match status" value="1"/>
</dbReference>
<dbReference type="GO" id="GO:0005789">
    <property type="term" value="C:endoplasmic reticulum membrane"/>
    <property type="evidence" value="ECO:0007669"/>
    <property type="project" value="TreeGrafter"/>
</dbReference>
<dbReference type="AlphaFoldDB" id="A0A448YGQ2"/>
<dbReference type="Gene3D" id="1.10.8.1310">
    <property type="match status" value="1"/>
</dbReference>
<dbReference type="InterPro" id="IPR045913">
    <property type="entry name" value="TBC20/Gyp8-like"/>
</dbReference>
<feature type="compositionally biased region" description="Acidic residues" evidence="2">
    <location>
        <begin position="1"/>
        <end position="11"/>
    </location>
</feature>
<gene>
    <name evidence="4" type="ORF">BRENAR_LOCUS835</name>
</gene>
<accession>A0A448YGQ2</accession>
<dbReference type="SMART" id="SM00164">
    <property type="entry name" value="TBC"/>
    <property type="match status" value="1"/>
</dbReference>
<dbReference type="PANTHER" id="PTHR20913:SF7">
    <property type="entry name" value="RE60063P"/>
    <property type="match status" value="1"/>
</dbReference>
<evidence type="ECO:0000256" key="2">
    <source>
        <dbReference type="SAM" id="MobiDB-lite"/>
    </source>
</evidence>
<dbReference type="GO" id="GO:0005096">
    <property type="term" value="F:GTPase activator activity"/>
    <property type="evidence" value="ECO:0007669"/>
    <property type="project" value="UniProtKB-KW"/>
</dbReference>
<dbReference type="InParanoid" id="A0A448YGQ2"/>
<dbReference type="STRING" id="13370.A0A448YGQ2"/>
<reference evidence="4 5" key="1">
    <citation type="submission" date="2018-12" db="EMBL/GenBank/DDBJ databases">
        <authorList>
            <person name="Tiukova I."/>
            <person name="Dainat J."/>
        </authorList>
    </citation>
    <scope>NUCLEOTIDE SEQUENCE [LARGE SCALE GENOMIC DNA]</scope>
</reference>
<evidence type="ECO:0000313" key="4">
    <source>
        <dbReference type="EMBL" id="VEU20100.1"/>
    </source>
</evidence>
<feature type="domain" description="Rab-GAP TBC" evidence="3">
    <location>
        <begin position="69"/>
        <end position="267"/>
    </location>
</feature>
<proteinExistence type="predicted"/>
<dbReference type="GO" id="GO:0006888">
    <property type="term" value="P:endoplasmic reticulum to Golgi vesicle-mediated transport"/>
    <property type="evidence" value="ECO:0007669"/>
    <property type="project" value="TreeGrafter"/>
</dbReference>
<dbReference type="Proteomes" id="UP000290900">
    <property type="component" value="Unassembled WGS sequence"/>
</dbReference>
<dbReference type="PROSITE" id="PS50086">
    <property type="entry name" value="TBC_RABGAP"/>
    <property type="match status" value="1"/>
</dbReference>
<dbReference type="SUPFAM" id="SSF47923">
    <property type="entry name" value="Ypt/Rab-GAP domain of gyp1p"/>
    <property type="match status" value="2"/>
</dbReference>
<dbReference type="EMBL" id="CAACVR010000002">
    <property type="protein sequence ID" value="VEU20100.1"/>
    <property type="molecule type" value="Genomic_DNA"/>
</dbReference>
<evidence type="ECO:0000259" key="3">
    <source>
        <dbReference type="PROSITE" id="PS50086"/>
    </source>
</evidence>
<sequence length="475" mass="53708">MLSEDDLSDDFDEKHFPSSPDSSQFVTIESDGSESNVIERANQISLIEQALSSNDKSVLRQQCLTEHGLIMTSLRSQVWPILTGCMSDESGSEDGSCTGPSADSVPIQFLSPHRDESQVQKDVDRSYINYPEGLTTSQELALKERLKRLIVRMLREVPELNYYQGYHDVAAVATIIFEEDQEEVAFEFLYNVTLRYLRDHMLQDLDPTIKQLSVIPELLKKVDYGLWKLIGSAKPVYALSAVISLFAHEFNRFADLCLLWDAIFAERDPSLVLYVYVAAMVRYKDQISDDLDTLSMSEGETSSYPKEYIHAVLGRLISKNLNGVSAEKSHYEVSAIIRHALEIKRNQPLSRLRAMKSISKYSCLKNAKASTTILSLQCAEEEKLIRKRRRKEGRRKRRLVANSMNLTKRVNNLPLLLKVSVGVGLFTLLFTLTLDQRYSSSSSSFRNKLVGLSVESEKLARSFLHSVADGVRGLT</sequence>